<comment type="caution">
    <text evidence="14">The sequence shown here is derived from an EMBL/GenBank/DDBJ whole genome shotgun (WGS) entry which is preliminary data.</text>
</comment>
<dbReference type="Pfam" id="PF24235">
    <property type="entry name" value="RHG29_45_N"/>
    <property type="match status" value="1"/>
</dbReference>
<dbReference type="InterPro" id="IPR054713">
    <property type="entry name" value="GMIP/FCHO2-like_FCH"/>
</dbReference>
<dbReference type="Proteomes" id="UP000589495">
    <property type="component" value="Unassembled WGS sequence"/>
</dbReference>
<dbReference type="PROSITE" id="PS51741">
    <property type="entry name" value="F_BAR"/>
    <property type="match status" value="1"/>
</dbReference>
<evidence type="ECO:0000256" key="2">
    <source>
        <dbReference type="ARBA" id="ARBA00022723"/>
    </source>
</evidence>
<dbReference type="SMART" id="SM00324">
    <property type="entry name" value="RhoGAP"/>
    <property type="match status" value="1"/>
</dbReference>
<sequence>MLRQNGGSNKRGLGLARLSTSNFFTISNSGNWGMGRSTKSSSLSSISSNSDCYDNPVVDPEYIMQLVNDVRKFADVLLYLKEAFLSEENHDGLHQVVHERLGELLRVLKAVVNKHQTLNSVDILSAAGTVIAKVKAVNFKEVNEENKREIFSEIFSSIETLAFTFGNVVSDFLMGDVDNGSSLGLPVSRRSRSFENLSVESGGSLHERDDIQGHLRAEEVDSMLLRNDSGIESALSYAKAWSKYTKDVVAWVEKKLSLEVECAKNLAKMAETAKAVVGHQDYMPFQSIFSNAFQNDIENSQLWQQTAAALQSNKFVQPLLGRKNELDRQRKDIKELWQREQKKMQELEAALRKAKLLYTQRQDDYEKAKSSTARAEEEHLSSSGSFVKDFSKQLEKKRRLEEEALQKAEEANEHYKASMAEVEEKRNDLESFKSDVLTQLRELIYQCDLTLKAATVNLFQLQHAQVVSLPVNCQSLCESAKLYDPGQQYSEFVKSLPKDGVPVESGCFETQSSQVDGVFNKQSTNSVHTSHGNLSQCSGDFPAQTLDDVGSPVYHRSQKVREKRSSSNTDIQAVRGPPPFRSWSVGNQSGGMCSDSESAGGSSESRSMDSPSASPGDFKRRLPRTPSTGTMSSADDLDEREPPSPSDCGLNDLTSETANSPGPFRNANMSKAAQTHKLRKLRAPSKCRECDSLVVFHGAECEECSLACHKKCLETLAIQCGHKKLHGRLHLFGVEFAQAAKNVPDGIPFIIKKCTSEIESRALNVKGIYRVNGAKSRVEKLCQAFENGKDLVELSELYAHDISNVLKLYLRQLPEPLILFRLYNEFIGLAKESQNANEELDAKQASPKAKTRQSLCIELNRIIIKIKDLLKQLPVANYNTLQYLVGHLHRVTEQSDENKMSASNLGIIFGPTLIRPRQTDATVSLSSLVDYPYQARVVELLITYYEKIFDVSLKPLLSTSHSEETAVTVRVALSADEREPQQQRKSFVAVKEDIQTAPSERDSETAALFMESKNIKNTKEEADTSVTGITKVWLTCLHTWCKDPVTSLCVFLGDAVSPASEKDSDPFISLGEDPCKMNLLPAKPNRQIAKVPLRAPRTKPGSRPVSLPVDRILPPCVLNERNSRNAGVSSEKLGRSPTIEEVSEVKALTAADTCCRLPCYDTQMLRKTWDKQYKQYDITARTAMIMTNVPQEIQALESGTAGALSSSCSLGNSSANAILPNKPYSVVGSGRTAAEENGPDVTPLAAFRAPRTLQPPPGTFYKPPSNKSKENGDDSSPKACAPTNASSVLHQDDTVKLARSSALPSGDPEQNTNEQKSSSEDIHPTDLKPPYHRLRPKRIQELEHREAHFV</sequence>
<name>A0A7K5KQT5_VIRAL</name>
<evidence type="ECO:0000256" key="1">
    <source>
        <dbReference type="ARBA" id="ARBA00022468"/>
    </source>
</evidence>
<evidence type="ECO:0000256" key="7">
    <source>
        <dbReference type="ARBA" id="ARBA00042921"/>
    </source>
</evidence>
<evidence type="ECO:0000259" key="11">
    <source>
        <dbReference type="PROSITE" id="PS50081"/>
    </source>
</evidence>
<dbReference type="GO" id="GO:0005829">
    <property type="term" value="C:cytosol"/>
    <property type="evidence" value="ECO:0007669"/>
    <property type="project" value="UniProtKB-ARBA"/>
</dbReference>
<dbReference type="Gene3D" id="1.20.1270.60">
    <property type="entry name" value="Arfaptin homology (AH) domain/BAR domain"/>
    <property type="match status" value="1"/>
</dbReference>
<dbReference type="PROSITE" id="PS50238">
    <property type="entry name" value="RHOGAP"/>
    <property type="match status" value="1"/>
</dbReference>
<dbReference type="GO" id="GO:0005096">
    <property type="term" value="F:GTPase activator activity"/>
    <property type="evidence" value="ECO:0007669"/>
    <property type="project" value="UniProtKB-KW"/>
</dbReference>
<dbReference type="InterPro" id="IPR001060">
    <property type="entry name" value="FCH_dom"/>
</dbReference>
<dbReference type="EMBL" id="VZRF01001110">
    <property type="protein sequence ID" value="NWT08452.1"/>
    <property type="molecule type" value="Genomic_DNA"/>
</dbReference>
<keyword evidence="5 8" id="KW-0175">Coiled coil</keyword>
<feature type="coiled-coil region" evidence="9">
    <location>
        <begin position="330"/>
        <end position="435"/>
    </location>
</feature>
<feature type="domain" description="Rho-GAP" evidence="12">
    <location>
        <begin position="734"/>
        <end position="949"/>
    </location>
</feature>
<feature type="compositionally biased region" description="Low complexity" evidence="10">
    <location>
        <begin position="594"/>
        <end position="615"/>
    </location>
</feature>
<evidence type="ECO:0000256" key="5">
    <source>
        <dbReference type="ARBA" id="ARBA00023054"/>
    </source>
</evidence>
<evidence type="ECO:0000313" key="14">
    <source>
        <dbReference type="EMBL" id="NWT08452.1"/>
    </source>
</evidence>
<feature type="non-terminal residue" evidence="14">
    <location>
        <position position="1350"/>
    </location>
</feature>
<evidence type="ECO:0000259" key="12">
    <source>
        <dbReference type="PROSITE" id="PS50238"/>
    </source>
</evidence>
<evidence type="ECO:0000259" key="13">
    <source>
        <dbReference type="PROSITE" id="PS51741"/>
    </source>
</evidence>
<dbReference type="InterPro" id="IPR046349">
    <property type="entry name" value="C1-like_sf"/>
</dbReference>
<dbReference type="CDD" id="cd20816">
    <property type="entry name" value="C1_GMIP-like"/>
    <property type="match status" value="1"/>
</dbReference>
<feature type="non-terminal residue" evidence="14">
    <location>
        <position position="1"/>
    </location>
</feature>
<dbReference type="SUPFAM" id="SSF57889">
    <property type="entry name" value="Cysteine-rich domain"/>
    <property type="match status" value="1"/>
</dbReference>
<dbReference type="InterPro" id="IPR002219">
    <property type="entry name" value="PKC_DAG/PE"/>
</dbReference>
<dbReference type="GO" id="GO:0008270">
    <property type="term" value="F:zinc ion binding"/>
    <property type="evidence" value="ECO:0007669"/>
    <property type="project" value="UniProtKB-KW"/>
</dbReference>
<dbReference type="FunFam" id="1.10.555.10:FF:000016">
    <property type="entry name" value="Rho GTPase activating protein 29"/>
    <property type="match status" value="1"/>
</dbReference>
<dbReference type="PROSITE" id="PS00479">
    <property type="entry name" value="ZF_DAG_PE_1"/>
    <property type="match status" value="1"/>
</dbReference>
<feature type="region of interest" description="Disordered" evidence="10">
    <location>
        <begin position="548"/>
        <end position="678"/>
    </location>
</feature>
<evidence type="ECO:0000313" key="15">
    <source>
        <dbReference type="Proteomes" id="UP000589495"/>
    </source>
</evidence>
<feature type="domain" description="Phorbol-ester/DAG-type" evidence="11">
    <location>
        <begin position="675"/>
        <end position="720"/>
    </location>
</feature>
<dbReference type="InterPro" id="IPR057028">
    <property type="entry name" value="RHG29_45_N"/>
</dbReference>
<dbReference type="GO" id="GO:0051056">
    <property type="term" value="P:regulation of small GTPase mediated signal transduction"/>
    <property type="evidence" value="ECO:0007669"/>
    <property type="project" value="UniProtKB-ARBA"/>
</dbReference>
<dbReference type="SMART" id="SM00055">
    <property type="entry name" value="FCH"/>
    <property type="match status" value="1"/>
</dbReference>
<protein>
    <recommendedName>
        <fullName evidence="6">Rho GTPase-activating protein 29</fullName>
    </recommendedName>
    <alternativeName>
        <fullName evidence="7">Rho-type GTPase-activating protein 29</fullName>
    </alternativeName>
</protein>
<evidence type="ECO:0000256" key="10">
    <source>
        <dbReference type="SAM" id="MobiDB-lite"/>
    </source>
</evidence>
<evidence type="ECO:0000256" key="3">
    <source>
        <dbReference type="ARBA" id="ARBA00022771"/>
    </source>
</evidence>
<dbReference type="PANTHER" id="PTHR15228:SF7">
    <property type="entry name" value="RHO GTPASE-ACTIVATING PROTEIN 29"/>
    <property type="match status" value="1"/>
</dbReference>
<feature type="compositionally biased region" description="Basic and acidic residues" evidence="10">
    <location>
        <begin position="1338"/>
        <end position="1350"/>
    </location>
</feature>
<dbReference type="PANTHER" id="PTHR15228">
    <property type="entry name" value="SPERMATHECAL PHYSIOLOGY VARIANT"/>
    <property type="match status" value="1"/>
</dbReference>
<dbReference type="Pfam" id="PF00620">
    <property type="entry name" value="RhoGAP"/>
    <property type="match status" value="1"/>
</dbReference>
<feature type="region of interest" description="Disordered" evidence="10">
    <location>
        <begin position="1247"/>
        <end position="1350"/>
    </location>
</feature>
<dbReference type="Gene3D" id="1.10.555.10">
    <property type="entry name" value="Rho GTPase activation protein"/>
    <property type="match status" value="1"/>
</dbReference>
<keyword evidence="15" id="KW-1185">Reference proteome</keyword>
<evidence type="ECO:0000256" key="6">
    <source>
        <dbReference type="ARBA" id="ARBA00040783"/>
    </source>
</evidence>
<gene>
    <name evidence="14" type="primary">Arhgap29</name>
    <name evidence="14" type="ORF">VIRALT_R04567</name>
</gene>
<dbReference type="SUPFAM" id="SSF103657">
    <property type="entry name" value="BAR/IMD domain-like"/>
    <property type="match status" value="1"/>
</dbReference>
<dbReference type="SMART" id="SM00109">
    <property type="entry name" value="C1"/>
    <property type="match status" value="1"/>
</dbReference>
<dbReference type="InterPro" id="IPR000198">
    <property type="entry name" value="RhoGAP_dom"/>
</dbReference>
<dbReference type="InterPro" id="IPR031160">
    <property type="entry name" value="F_BAR_dom"/>
</dbReference>
<dbReference type="InterPro" id="IPR051025">
    <property type="entry name" value="RhoGAP"/>
</dbReference>
<feature type="compositionally biased region" description="Basic and acidic residues" evidence="10">
    <location>
        <begin position="1317"/>
        <end position="1326"/>
    </location>
</feature>
<dbReference type="InterPro" id="IPR027267">
    <property type="entry name" value="AH/BAR_dom_sf"/>
</dbReference>
<dbReference type="InterPro" id="IPR008936">
    <property type="entry name" value="Rho_GTPase_activation_prot"/>
</dbReference>
<reference evidence="14 15" key="1">
    <citation type="submission" date="2019-09" db="EMBL/GenBank/DDBJ databases">
        <title>Bird 10,000 Genomes (B10K) Project - Family phase.</title>
        <authorList>
            <person name="Zhang G."/>
        </authorList>
    </citation>
    <scope>NUCLEOTIDE SEQUENCE [LARGE SCALE GENOMIC DNA]</scope>
    <source>
        <strain evidence="14">B10K-DU-001-22</strain>
        <tissue evidence="14">Muscle</tissue>
    </source>
</reference>
<dbReference type="GO" id="GO:0007165">
    <property type="term" value="P:signal transduction"/>
    <property type="evidence" value="ECO:0007669"/>
    <property type="project" value="InterPro"/>
</dbReference>
<keyword evidence="2" id="KW-0479">Metal-binding</keyword>
<accession>A0A7K5KQT5</accession>
<keyword evidence="4" id="KW-0862">Zinc</keyword>
<dbReference type="CDD" id="cd04409">
    <property type="entry name" value="RhoGAP_PARG1"/>
    <property type="match status" value="1"/>
</dbReference>
<organism evidence="14 15">
    <name type="scientific">Vireo altiloquus</name>
    <name type="common">Black-whiskered vireo</name>
    <name type="synonym">Muscicapa altiloqua</name>
    <dbReference type="NCBI Taxonomy" id="34956"/>
    <lineage>
        <taxon>Eukaryota</taxon>
        <taxon>Metazoa</taxon>
        <taxon>Chordata</taxon>
        <taxon>Craniata</taxon>
        <taxon>Vertebrata</taxon>
        <taxon>Euteleostomi</taxon>
        <taxon>Archelosauria</taxon>
        <taxon>Archosauria</taxon>
        <taxon>Dinosauria</taxon>
        <taxon>Saurischia</taxon>
        <taxon>Theropoda</taxon>
        <taxon>Coelurosauria</taxon>
        <taxon>Aves</taxon>
        <taxon>Neognathae</taxon>
        <taxon>Neoaves</taxon>
        <taxon>Telluraves</taxon>
        <taxon>Australaves</taxon>
        <taxon>Passeriformes</taxon>
        <taxon>Corvoidea</taxon>
        <taxon>Vireonidae</taxon>
        <taxon>Vireoninae</taxon>
        <taxon>Vireo</taxon>
    </lineage>
</organism>
<keyword evidence="1" id="KW-0343">GTPase activation</keyword>
<evidence type="ECO:0000256" key="8">
    <source>
        <dbReference type="PROSITE-ProRule" id="PRU01077"/>
    </source>
</evidence>
<feature type="compositionally biased region" description="Basic and acidic residues" evidence="10">
    <location>
        <begin position="1267"/>
        <end position="1276"/>
    </location>
</feature>
<feature type="domain" description="F-BAR" evidence="13">
    <location>
        <begin position="218"/>
        <end position="488"/>
    </location>
</feature>
<evidence type="ECO:0000256" key="4">
    <source>
        <dbReference type="ARBA" id="ARBA00022833"/>
    </source>
</evidence>
<evidence type="ECO:0000256" key="9">
    <source>
        <dbReference type="SAM" id="Coils"/>
    </source>
</evidence>
<keyword evidence="3" id="KW-0863">Zinc-finger</keyword>
<dbReference type="SUPFAM" id="SSF48350">
    <property type="entry name" value="GTPase activation domain, GAP"/>
    <property type="match status" value="1"/>
</dbReference>
<proteinExistence type="predicted"/>
<dbReference type="Pfam" id="PF22699">
    <property type="entry name" value="GMIP-like_FCH"/>
    <property type="match status" value="1"/>
</dbReference>
<dbReference type="Pfam" id="PF00130">
    <property type="entry name" value="C1_1"/>
    <property type="match status" value="1"/>
</dbReference>
<dbReference type="PROSITE" id="PS50081">
    <property type="entry name" value="ZF_DAG_PE_2"/>
    <property type="match status" value="1"/>
</dbReference>